<dbReference type="PANTHER" id="PTHR30349">
    <property type="entry name" value="PHAGE INTEGRASE-RELATED"/>
    <property type="match status" value="1"/>
</dbReference>
<dbReference type="PANTHER" id="PTHR30349:SF41">
    <property type="entry name" value="INTEGRASE_RECOMBINASE PROTEIN MJ0367-RELATED"/>
    <property type="match status" value="1"/>
</dbReference>
<comment type="similarity">
    <text evidence="1">Belongs to the 'phage' integrase family.</text>
</comment>
<dbReference type="RefSeq" id="WP_129350604.1">
    <property type="nucleotide sequence ID" value="NZ_CP026538.1"/>
</dbReference>
<dbReference type="AlphaFoldDB" id="A0A4V0YQM3"/>
<dbReference type="InterPro" id="IPR002104">
    <property type="entry name" value="Integrase_catalytic"/>
</dbReference>
<dbReference type="OrthoDB" id="9789256at2"/>
<dbReference type="GO" id="GO:0015074">
    <property type="term" value="P:DNA integration"/>
    <property type="evidence" value="ECO:0007669"/>
    <property type="project" value="InterPro"/>
</dbReference>
<dbReference type="Gene3D" id="1.10.150.130">
    <property type="match status" value="1"/>
</dbReference>
<protein>
    <recommendedName>
        <fullName evidence="4">Tyr recombinase domain-containing protein</fullName>
    </recommendedName>
</protein>
<dbReference type="GO" id="GO:0006310">
    <property type="term" value="P:DNA recombination"/>
    <property type="evidence" value="ECO:0007669"/>
    <property type="project" value="UniProtKB-KW"/>
</dbReference>
<dbReference type="KEGG" id="dcb:C3Y92_05915"/>
<dbReference type="Gene3D" id="1.10.443.10">
    <property type="entry name" value="Intergrase catalytic core"/>
    <property type="match status" value="1"/>
</dbReference>
<proteinExistence type="inferred from homology"/>
<dbReference type="PROSITE" id="PS51898">
    <property type="entry name" value="TYR_RECOMBINASE"/>
    <property type="match status" value="1"/>
</dbReference>
<evidence type="ECO:0000313" key="5">
    <source>
        <dbReference type="EMBL" id="QAZ66802.1"/>
    </source>
</evidence>
<keyword evidence="6" id="KW-1185">Reference proteome</keyword>
<dbReference type="InterPro" id="IPR010998">
    <property type="entry name" value="Integrase_recombinase_N"/>
</dbReference>
<dbReference type="CDD" id="cd00796">
    <property type="entry name" value="INT_Rci_Hp1_C"/>
    <property type="match status" value="1"/>
</dbReference>
<evidence type="ECO:0000259" key="4">
    <source>
        <dbReference type="PROSITE" id="PS51898"/>
    </source>
</evidence>
<evidence type="ECO:0000256" key="2">
    <source>
        <dbReference type="ARBA" id="ARBA00023125"/>
    </source>
</evidence>
<keyword evidence="3" id="KW-0233">DNA recombination</keyword>
<dbReference type="GO" id="GO:0003677">
    <property type="term" value="F:DNA binding"/>
    <property type="evidence" value="ECO:0007669"/>
    <property type="project" value="UniProtKB-KW"/>
</dbReference>
<organism evidence="5 6">
    <name type="scientific">Solidesulfovibrio carbinolicus</name>
    <dbReference type="NCBI Taxonomy" id="296842"/>
    <lineage>
        <taxon>Bacteria</taxon>
        <taxon>Pseudomonadati</taxon>
        <taxon>Thermodesulfobacteriota</taxon>
        <taxon>Desulfovibrionia</taxon>
        <taxon>Desulfovibrionales</taxon>
        <taxon>Desulfovibrionaceae</taxon>
        <taxon>Solidesulfovibrio</taxon>
    </lineage>
</organism>
<accession>A0A4V0YQM3</accession>
<dbReference type="SUPFAM" id="SSF56349">
    <property type="entry name" value="DNA breaking-rejoining enzymes"/>
    <property type="match status" value="1"/>
</dbReference>
<evidence type="ECO:0000256" key="1">
    <source>
        <dbReference type="ARBA" id="ARBA00008857"/>
    </source>
</evidence>
<dbReference type="EMBL" id="CP026538">
    <property type="protein sequence ID" value="QAZ66802.1"/>
    <property type="molecule type" value="Genomic_DNA"/>
</dbReference>
<reference evidence="5 6" key="1">
    <citation type="submission" date="2018-02" db="EMBL/GenBank/DDBJ databases">
        <title>Genome sequence of Desulfovibrio carbinolicus DSM 3852.</title>
        <authorList>
            <person name="Wilbanks E."/>
            <person name="Skennerton C.T."/>
            <person name="Orphan V.J."/>
        </authorList>
    </citation>
    <scope>NUCLEOTIDE SEQUENCE [LARGE SCALE GENOMIC DNA]</scope>
    <source>
        <strain evidence="5 6">DSM 3852</strain>
    </source>
</reference>
<feature type="domain" description="Tyr recombinase" evidence="4">
    <location>
        <begin position="216"/>
        <end position="417"/>
    </location>
</feature>
<dbReference type="InterPro" id="IPR050090">
    <property type="entry name" value="Tyrosine_recombinase_XerCD"/>
</dbReference>
<name>A0A4V0YQM3_9BACT</name>
<dbReference type="Proteomes" id="UP000293296">
    <property type="component" value="Chromosome"/>
</dbReference>
<dbReference type="Pfam" id="PF00589">
    <property type="entry name" value="Phage_integrase"/>
    <property type="match status" value="1"/>
</dbReference>
<keyword evidence="2" id="KW-0238">DNA-binding</keyword>
<dbReference type="InterPro" id="IPR011010">
    <property type="entry name" value="DNA_brk_join_enz"/>
</dbReference>
<sequence length="433" mass="49936">MAQKWEPFSGVSALFYRDYGQDGKTWMFRQMVNGTRVTDYLGAMSQERAVVIVATLRENRKLKVGPQTWAEMEGTAQEEAKVEKIKEEKERKRILAEEEFAKANTIENYWKNVYWPARQKEGSAHNNKSILGIFENWICPVVGKIPLQELTYLDVNKVLNIARDVGISQKTQKNIYVTLQTLWNDAKQFHSVKRNMELPIFPGKGIKKDRLKINNKKNCFLDTDEAKLLLDTLKNWREFYKQHKMAIKGQSGDDAYGMAVVALFSGLRFGDIASLTWGEVANKEQAYARNPKGGKAYGIHLNVAIIREMLAERRKRLSDEPKPDDLVFKNARGEKWVSVPQIYKTVIEKLGFNEVPRRYKNPAQKIDFHALRHTFASWLAMQSVSLYTIMKLMGHQSLAMTERYADLDPTLTKACVEKMYWNFSDLTGKEEGE</sequence>
<dbReference type="InterPro" id="IPR013762">
    <property type="entry name" value="Integrase-like_cat_sf"/>
</dbReference>
<evidence type="ECO:0000256" key="3">
    <source>
        <dbReference type="ARBA" id="ARBA00023172"/>
    </source>
</evidence>
<evidence type="ECO:0000313" key="6">
    <source>
        <dbReference type="Proteomes" id="UP000293296"/>
    </source>
</evidence>
<gene>
    <name evidence="5" type="ORF">C3Y92_05915</name>
</gene>